<dbReference type="Proteomes" id="UP000197138">
    <property type="component" value="Unassembled WGS sequence"/>
</dbReference>
<evidence type="ECO:0000256" key="1">
    <source>
        <dbReference type="SAM" id="MobiDB-lite"/>
    </source>
</evidence>
<dbReference type="EMBL" id="MTKT01001080">
    <property type="protein sequence ID" value="OWM86588.1"/>
    <property type="molecule type" value="Genomic_DNA"/>
</dbReference>
<evidence type="ECO:0000313" key="2">
    <source>
        <dbReference type="EMBL" id="OWM86588.1"/>
    </source>
</evidence>
<reference evidence="3" key="1">
    <citation type="journal article" date="2017" name="Plant J.">
        <title>The pomegranate (Punica granatum L.) genome and the genomics of punicalagin biosynthesis.</title>
        <authorList>
            <person name="Qin G."/>
            <person name="Xu C."/>
            <person name="Ming R."/>
            <person name="Tang H."/>
            <person name="Guyot R."/>
            <person name="Kramer E.M."/>
            <person name="Hu Y."/>
            <person name="Yi X."/>
            <person name="Qi Y."/>
            <person name="Xu X."/>
            <person name="Gao Z."/>
            <person name="Pan H."/>
            <person name="Jian J."/>
            <person name="Tian Y."/>
            <person name="Yue Z."/>
            <person name="Xu Y."/>
        </authorList>
    </citation>
    <scope>NUCLEOTIDE SEQUENCE [LARGE SCALE GENOMIC DNA]</scope>
    <source>
        <strain evidence="3">cv. Dabenzi</strain>
    </source>
</reference>
<feature type="region of interest" description="Disordered" evidence="1">
    <location>
        <begin position="83"/>
        <end position="123"/>
    </location>
</feature>
<accession>A0A218XP76</accession>
<comment type="caution">
    <text evidence="2">The sequence shown here is derived from an EMBL/GenBank/DDBJ whole genome shotgun (WGS) entry which is preliminary data.</text>
</comment>
<protein>
    <submittedName>
        <fullName evidence="2">Uncharacterized protein</fullName>
    </submittedName>
</protein>
<feature type="compositionally biased region" description="Polar residues" evidence="1">
    <location>
        <begin position="98"/>
        <end position="123"/>
    </location>
</feature>
<name>A0A218XP76_PUNGR</name>
<organism evidence="2 3">
    <name type="scientific">Punica granatum</name>
    <name type="common">Pomegranate</name>
    <dbReference type="NCBI Taxonomy" id="22663"/>
    <lineage>
        <taxon>Eukaryota</taxon>
        <taxon>Viridiplantae</taxon>
        <taxon>Streptophyta</taxon>
        <taxon>Embryophyta</taxon>
        <taxon>Tracheophyta</taxon>
        <taxon>Spermatophyta</taxon>
        <taxon>Magnoliopsida</taxon>
        <taxon>eudicotyledons</taxon>
        <taxon>Gunneridae</taxon>
        <taxon>Pentapetalae</taxon>
        <taxon>rosids</taxon>
        <taxon>malvids</taxon>
        <taxon>Myrtales</taxon>
        <taxon>Lythraceae</taxon>
        <taxon>Punica</taxon>
    </lineage>
</organism>
<gene>
    <name evidence="2" type="ORF">CDL15_Pgr015623</name>
</gene>
<sequence length="143" mass="15831">MPSHMDPGKPGKDPQAIYTCKLSHMLLKFHKDLDIRAKREGGRGVFNCTRVPRTLHRMVLADRIKAKAGEGCQTIRQAGEDTGLLTNPAGRGRLLTKPTWSNQTAKKPQLVQISDQDSSQTENNLAVSIGTDQRRCQGKRQVA</sequence>
<evidence type="ECO:0000313" key="3">
    <source>
        <dbReference type="Proteomes" id="UP000197138"/>
    </source>
</evidence>
<proteinExistence type="predicted"/>
<dbReference type="AlphaFoldDB" id="A0A218XP76"/>